<gene>
    <name evidence="1" type="ORF">E2562_031974</name>
</gene>
<dbReference type="OrthoDB" id="673776at2759"/>
<evidence type="ECO:0000313" key="1">
    <source>
        <dbReference type="EMBL" id="KAF0930306.1"/>
    </source>
</evidence>
<protein>
    <submittedName>
        <fullName evidence="1">Uncharacterized protein</fullName>
    </submittedName>
</protein>
<dbReference type="Proteomes" id="UP000479710">
    <property type="component" value="Unassembled WGS sequence"/>
</dbReference>
<reference evidence="1 2" key="1">
    <citation type="submission" date="2019-11" db="EMBL/GenBank/DDBJ databases">
        <title>Whole genome sequence of Oryza granulata.</title>
        <authorList>
            <person name="Li W."/>
        </authorList>
    </citation>
    <scope>NUCLEOTIDE SEQUENCE [LARGE SCALE GENOMIC DNA]</scope>
    <source>
        <strain evidence="2">cv. Menghai</strain>
        <tissue evidence="1">Leaf</tissue>
    </source>
</reference>
<evidence type="ECO:0000313" key="2">
    <source>
        <dbReference type="Proteomes" id="UP000479710"/>
    </source>
</evidence>
<name>A0A6G1F084_9ORYZ</name>
<dbReference type="EMBL" id="SPHZ02000002">
    <property type="protein sequence ID" value="KAF0930306.1"/>
    <property type="molecule type" value="Genomic_DNA"/>
</dbReference>
<organism evidence="1 2">
    <name type="scientific">Oryza meyeriana var. granulata</name>
    <dbReference type="NCBI Taxonomy" id="110450"/>
    <lineage>
        <taxon>Eukaryota</taxon>
        <taxon>Viridiplantae</taxon>
        <taxon>Streptophyta</taxon>
        <taxon>Embryophyta</taxon>
        <taxon>Tracheophyta</taxon>
        <taxon>Spermatophyta</taxon>
        <taxon>Magnoliopsida</taxon>
        <taxon>Liliopsida</taxon>
        <taxon>Poales</taxon>
        <taxon>Poaceae</taxon>
        <taxon>BOP clade</taxon>
        <taxon>Oryzoideae</taxon>
        <taxon>Oryzeae</taxon>
        <taxon>Oryzinae</taxon>
        <taxon>Oryza</taxon>
        <taxon>Oryza meyeriana</taxon>
    </lineage>
</organism>
<sequence>MPDALLQDIGKGKQEGATIDNMDPSCPFLVLKKFDWAKSMEMVRDAFFDISYRLFFIVTKDSVRCFLHLFTESTKTFTYKCPMWRFLRVSHLFLRNLGFALRKNTLTP</sequence>
<keyword evidence="2" id="KW-1185">Reference proteome</keyword>
<accession>A0A6G1F084</accession>
<proteinExistence type="predicted"/>
<comment type="caution">
    <text evidence="1">The sequence shown here is derived from an EMBL/GenBank/DDBJ whole genome shotgun (WGS) entry which is preliminary data.</text>
</comment>
<dbReference type="AlphaFoldDB" id="A0A6G1F084"/>